<keyword evidence="2" id="KW-0732">Signal</keyword>
<evidence type="ECO:0000313" key="4">
    <source>
        <dbReference type="Proteomes" id="UP001565474"/>
    </source>
</evidence>
<accession>A0ABV4GCX0</accession>
<dbReference type="EMBL" id="JBGBZN010000002">
    <property type="protein sequence ID" value="MEY9469755.1"/>
    <property type="molecule type" value="Genomic_DNA"/>
</dbReference>
<feature type="signal peptide" evidence="2">
    <location>
        <begin position="1"/>
        <end position="36"/>
    </location>
</feature>
<feature type="region of interest" description="Disordered" evidence="1">
    <location>
        <begin position="34"/>
        <end position="91"/>
    </location>
</feature>
<evidence type="ECO:0000256" key="2">
    <source>
        <dbReference type="SAM" id="SignalP"/>
    </source>
</evidence>
<reference evidence="3 4" key="1">
    <citation type="submission" date="2024-07" db="EMBL/GenBank/DDBJ databases">
        <title>Genomic Encyclopedia of Type Strains, Phase V (KMG-V): Genome sequencing to study the core and pangenomes of soil and plant-associated prokaryotes.</title>
        <authorList>
            <person name="Whitman W."/>
        </authorList>
    </citation>
    <scope>NUCLEOTIDE SEQUENCE [LARGE SCALE GENOMIC DNA]</scope>
    <source>
        <strain evidence="3 4">USDA 222</strain>
    </source>
</reference>
<evidence type="ECO:0000313" key="3">
    <source>
        <dbReference type="EMBL" id="MEY9469755.1"/>
    </source>
</evidence>
<gene>
    <name evidence="3" type="ORF">ABH992_002154</name>
</gene>
<dbReference type="Proteomes" id="UP001565474">
    <property type="component" value="Unassembled WGS sequence"/>
</dbReference>
<comment type="caution">
    <text evidence="3">The sequence shown here is derived from an EMBL/GenBank/DDBJ whole genome shotgun (WGS) entry which is preliminary data.</text>
</comment>
<evidence type="ECO:0000256" key="1">
    <source>
        <dbReference type="SAM" id="MobiDB-lite"/>
    </source>
</evidence>
<proteinExistence type="predicted"/>
<organism evidence="3 4">
    <name type="scientific">Bradyrhizobium yuanmingense</name>
    <dbReference type="NCBI Taxonomy" id="108015"/>
    <lineage>
        <taxon>Bacteria</taxon>
        <taxon>Pseudomonadati</taxon>
        <taxon>Pseudomonadota</taxon>
        <taxon>Alphaproteobacteria</taxon>
        <taxon>Hyphomicrobiales</taxon>
        <taxon>Nitrobacteraceae</taxon>
        <taxon>Bradyrhizobium</taxon>
    </lineage>
</organism>
<feature type="compositionally biased region" description="Low complexity" evidence="1">
    <location>
        <begin position="71"/>
        <end position="85"/>
    </location>
</feature>
<keyword evidence="4" id="KW-1185">Reference proteome</keyword>
<sequence length="91" mass="9233">MVWRLGVRNKHGKLSSMIRTLSLIVALTIGSSLASAQGTKDTPSGTQPTSATRSGTGTNSGSDTMGGAFKGTGTPSYGTSPGMGSQKRTQN</sequence>
<feature type="compositionally biased region" description="Polar residues" evidence="1">
    <location>
        <begin position="34"/>
        <end position="63"/>
    </location>
</feature>
<name>A0ABV4GCX0_9BRAD</name>
<protein>
    <submittedName>
        <fullName evidence="3">Uncharacterized protein</fullName>
    </submittedName>
</protein>
<feature type="chain" id="PRO_5046043724" evidence="2">
    <location>
        <begin position="37"/>
        <end position="91"/>
    </location>
</feature>